<accession>A0AA94JCI9</accession>
<sequence>MLLAAVSVVAVAEQKQQIGQWDVHYSAFNSTFLTPEIAAQYGITRSDKRGLVNISVLHSDTQSAVRAKPEGYVSNPRGGVQNLEFQEITEGDAIYYLASFQFGDEEVMRFTLRFPDSKNAGETLTFEQQFYQE</sequence>
<evidence type="ECO:0000313" key="3">
    <source>
        <dbReference type="Proteomes" id="UP000286680"/>
    </source>
</evidence>
<proteinExistence type="predicted"/>
<reference evidence="3" key="1">
    <citation type="journal article" date="2018" name="Front. Microbiol.">
        <title>Genome-Based Analysis Reveals the Taxonomy and Diversity of the Family Idiomarinaceae.</title>
        <authorList>
            <person name="Liu Y."/>
            <person name="Lai Q."/>
            <person name="Shao Z."/>
        </authorList>
    </citation>
    <scope>NUCLEOTIDE SEQUENCE [LARGE SCALE GENOMIC DNA]</scope>
    <source>
        <strain evidence="3">SN-14</strain>
    </source>
</reference>
<comment type="caution">
    <text evidence="2">The sequence shown here is derived from an EMBL/GenBank/DDBJ whole genome shotgun (WGS) entry which is preliminary data.</text>
</comment>
<name>A0AA94JCI9_9GAMM</name>
<protein>
    <submittedName>
        <fullName evidence="2">DUF4426 domain-containing protein</fullName>
    </submittedName>
</protein>
<dbReference type="Proteomes" id="UP000286680">
    <property type="component" value="Unassembled WGS sequence"/>
</dbReference>
<feature type="domain" description="DUF4426" evidence="1">
    <location>
        <begin position="15"/>
        <end position="133"/>
    </location>
</feature>
<dbReference type="EMBL" id="PIPS01000006">
    <property type="protein sequence ID" value="RUO39765.1"/>
    <property type="molecule type" value="Genomic_DNA"/>
</dbReference>
<evidence type="ECO:0000313" key="2">
    <source>
        <dbReference type="EMBL" id="RUO39765.1"/>
    </source>
</evidence>
<keyword evidence="3" id="KW-1185">Reference proteome</keyword>
<dbReference type="InterPro" id="IPR025218">
    <property type="entry name" value="DUF4426"/>
</dbReference>
<organism evidence="2 3">
    <name type="scientific">Idiomarina aquatica</name>
    <dbReference type="NCBI Taxonomy" id="1327752"/>
    <lineage>
        <taxon>Bacteria</taxon>
        <taxon>Pseudomonadati</taxon>
        <taxon>Pseudomonadota</taxon>
        <taxon>Gammaproteobacteria</taxon>
        <taxon>Alteromonadales</taxon>
        <taxon>Idiomarinaceae</taxon>
        <taxon>Idiomarina</taxon>
    </lineage>
</organism>
<dbReference type="Pfam" id="PF14467">
    <property type="entry name" value="DUF4426"/>
    <property type="match status" value="1"/>
</dbReference>
<gene>
    <name evidence="2" type="ORF">CWE23_13380</name>
</gene>
<evidence type="ECO:0000259" key="1">
    <source>
        <dbReference type="Pfam" id="PF14467"/>
    </source>
</evidence>
<dbReference type="AlphaFoldDB" id="A0AA94JCI9"/>
<dbReference type="Gene3D" id="2.60.40.3340">
    <property type="entry name" value="Domain of unknown function DUF4426"/>
    <property type="match status" value="1"/>
</dbReference>